<evidence type="ECO:0000313" key="3">
    <source>
        <dbReference type="Proteomes" id="UP000516173"/>
    </source>
</evidence>
<keyword evidence="3" id="KW-1185">Reference proteome</keyword>
<dbReference type="EMBL" id="AP023396">
    <property type="protein sequence ID" value="BCK52240.1"/>
    <property type="molecule type" value="Genomic_DNA"/>
</dbReference>
<dbReference type="KEGG" id="nwl:NWFMUON74_00120"/>
<gene>
    <name evidence="2" type="ORF">NWFMUON74_00120</name>
</gene>
<dbReference type="InterPro" id="IPR002052">
    <property type="entry name" value="DNA_methylase_N6_adenine_CS"/>
</dbReference>
<dbReference type="Pfam" id="PF01861">
    <property type="entry name" value="BpsA_C"/>
    <property type="match status" value="1"/>
</dbReference>
<dbReference type="PANTHER" id="PTHR23290:SF0">
    <property type="entry name" value="RRNA N6-ADENOSINE-METHYLTRANSFERASE METTL5"/>
    <property type="match status" value="1"/>
</dbReference>
<dbReference type="GO" id="GO:0008168">
    <property type="term" value="F:methyltransferase activity"/>
    <property type="evidence" value="ECO:0007669"/>
    <property type="project" value="UniProtKB-KW"/>
</dbReference>
<keyword evidence="2" id="KW-0489">Methyltransferase</keyword>
<dbReference type="Proteomes" id="UP000516173">
    <property type="component" value="Chromosome"/>
</dbReference>
<dbReference type="GO" id="GO:0032259">
    <property type="term" value="P:methylation"/>
    <property type="evidence" value="ECO:0007669"/>
    <property type="project" value="UniProtKB-KW"/>
</dbReference>
<protein>
    <submittedName>
        <fullName evidence="2">Methyltransferase</fullName>
    </submittedName>
</protein>
<dbReference type="SUPFAM" id="SSF53335">
    <property type="entry name" value="S-adenosyl-L-methionine-dependent methyltransferases"/>
    <property type="match status" value="1"/>
</dbReference>
<dbReference type="PANTHER" id="PTHR23290">
    <property type="entry name" value="RRNA N6-ADENOSINE-METHYLTRANSFERASE METTL5"/>
    <property type="match status" value="1"/>
</dbReference>
<organism evidence="2 3">
    <name type="scientific">Nocardia wallacei</name>
    <dbReference type="NCBI Taxonomy" id="480035"/>
    <lineage>
        <taxon>Bacteria</taxon>
        <taxon>Bacillati</taxon>
        <taxon>Actinomycetota</taxon>
        <taxon>Actinomycetes</taxon>
        <taxon>Mycobacteriales</taxon>
        <taxon>Nocardiaceae</taxon>
        <taxon>Nocardia</taxon>
    </lineage>
</organism>
<dbReference type="GO" id="GO:0003676">
    <property type="term" value="F:nucleic acid binding"/>
    <property type="evidence" value="ECO:0007669"/>
    <property type="project" value="InterPro"/>
</dbReference>
<dbReference type="InterPro" id="IPR029063">
    <property type="entry name" value="SAM-dependent_MTases_sf"/>
</dbReference>
<evidence type="ECO:0000313" key="2">
    <source>
        <dbReference type="EMBL" id="BCK52240.1"/>
    </source>
</evidence>
<dbReference type="GO" id="GO:0006596">
    <property type="term" value="P:polyamine biosynthetic process"/>
    <property type="evidence" value="ECO:0007669"/>
    <property type="project" value="TreeGrafter"/>
</dbReference>
<feature type="domain" description="N(4)-bis(aminopropyl)spermidine synthase C-terminal" evidence="1">
    <location>
        <begin position="105"/>
        <end position="294"/>
    </location>
</feature>
<sequence length="543" mass="59716">MTIERVAEIVSDAGIYGRPLRQVLATLDGPGASLDTLVADNAVPRRTVEDLLDAVGADLDRRDSRFSFRGDRLAEYRERFDFDQLRRTEMADPLAERLRQHAALVDRLDELIRTAPRPKQSLDHVSATAETIARRALWLDSTFDLAGAHLLCVGDHDMTSLATAMVCPAVTITVVDIDERILAFIATAARQRGLSIRCLYADFRFGLPPSTAAVADLIVTDPPYTPEGVRLFLTRGIQALRDTEHARLLMAYGYSPRHPTLGLQVQRAISGLHLTLEGILPHFNRYHGAQAIGSAADWYICRATPKSRRAVQNSADGDAHNIYTHGAQSVEAADGDLGEIAGRLLSEIGGSVTMVGTRWPKEVAARNRLSLATVLGSGVPTARGRDDDATVVVDLSDDPGSWLLRVLLAANSSRLVILVPNRHPDIRDQAAQTALRSLTSAKYHLRYRRSWPGSRYAVVDAERVEADALGASERIVNRLLRRAHGKVGNVWREALVKDLGTMTKNQARVSIRESGVDPGLLDYTLLELSRGDIEMLFEGIRLR</sequence>
<name>A0A7G1KBJ6_9NOCA</name>
<keyword evidence="2" id="KW-0808">Transferase</keyword>
<dbReference type="RefSeq" id="WP_187685991.1">
    <property type="nucleotide sequence ID" value="NZ_AP023396.1"/>
</dbReference>
<accession>A0A7G1KBJ6</accession>
<dbReference type="InterPro" id="IPR002723">
    <property type="entry name" value="BpsA_C"/>
</dbReference>
<evidence type="ECO:0000259" key="1">
    <source>
        <dbReference type="Pfam" id="PF01861"/>
    </source>
</evidence>
<proteinExistence type="predicted"/>
<dbReference type="GeneID" id="80344644"/>
<dbReference type="InterPro" id="IPR051720">
    <property type="entry name" value="rRNA_MeTrfase/Polyamine_Synth"/>
</dbReference>
<dbReference type="AlphaFoldDB" id="A0A7G1KBJ6"/>
<reference evidence="2 3" key="1">
    <citation type="submission" date="2020-08" db="EMBL/GenBank/DDBJ databases">
        <title>Genome Sequencing of Nocardia wallacei strain FMUON74 and assembly.</title>
        <authorList>
            <person name="Toyokawa M."/>
            <person name="Uesaka K."/>
        </authorList>
    </citation>
    <scope>NUCLEOTIDE SEQUENCE [LARGE SCALE GENOMIC DNA]</scope>
    <source>
        <strain evidence="2 3">FMUON74</strain>
    </source>
</reference>
<dbReference type="Gene3D" id="3.40.50.150">
    <property type="entry name" value="Vaccinia Virus protein VP39"/>
    <property type="match status" value="1"/>
</dbReference>
<dbReference type="PROSITE" id="PS00092">
    <property type="entry name" value="N6_MTASE"/>
    <property type="match status" value="1"/>
</dbReference>